<dbReference type="FunFam" id="1.10.10.10:FF:000001">
    <property type="entry name" value="LysR family transcriptional regulator"/>
    <property type="match status" value="1"/>
</dbReference>
<dbReference type="AlphaFoldDB" id="A0A6L8UTV5"/>
<dbReference type="CDD" id="cd05466">
    <property type="entry name" value="PBP2_LTTR_substrate"/>
    <property type="match status" value="1"/>
</dbReference>
<dbReference type="EMBL" id="WTUZ01000001">
    <property type="protein sequence ID" value="MZQ80599.1"/>
    <property type="molecule type" value="Genomic_DNA"/>
</dbReference>
<dbReference type="Gene3D" id="1.10.10.10">
    <property type="entry name" value="Winged helix-like DNA-binding domain superfamily/Winged helix DNA-binding domain"/>
    <property type="match status" value="1"/>
</dbReference>
<reference evidence="6 7" key="1">
    <citation type="submission" date="2019-12" db="EMBL/GenBank/DDBJ databases">
        <title>Paenibacillus sp. nov. sp. isolated from soil.</title>
        <authorList>
            <person name="Kim J."/>
            <person name="Jeong S.E."/>
            <person name="Jung H.S."/>
            <person name="Jeon C.O."/>
        </authorList>
    </citation>
    <scope>NUCLEOTIDE SEQUENCE [LARGE SCALE GENOMIC DNA]</scope>
    <source>
        <strain evidence="6 7">5J-6</strain>
    </source>
</reference>
<evidence type="ECO:0000259" key="5">
    <source>
        <dbReference type="PROSITE" id="PS50931"/>
    </source>
</evidence>
<dbReference type="PANTHER" id="PTHR30346">
    <property type="entry name" value="TRANSCRIPTIONAL DUAL REGULATOR HCAR-RELATED"/>
    <property type="match status" value="1"/>
</dbReference>
<dbReference type="Proteomes" id="UP000481087">
    <property type="component" value="Unassembled WGS sequence"/>
</dbReference>
<keyword evidence="2" id="KW-0805">Transcription regulation</keyword>
<dbReference type="Pfam" id="PF00126">
    <property type="entry name" value="HTH_1"/>
    <property type="match status" value="1"/>
</dbReference>
<protein>
    <submittedName>
        <fullName evidence="6">LysR family transcriptional regulator</fullName>
    </submittedName>
</protein>
<keyword evidence="4" id="KW-0804">Transcription</keyword>
<dbReference type="InterPro" id="IPR036388">
    <property type="entry name" value="WH-like_DNA-bd_sf"/>
</dbReference>
<dbReference type="GO" id="GO:0003700">
    <property type="term" value="F:DNA-binding transcription factor activity"/>
    <property type="evidence" value="ECO:0007669"/>
    <property type="project" value="InterPro"/>
</dbReference>
<dbReference type="InterPro" id="IPR000847">
    <property type="entry name" value="LysR_HTH_N"/>
</dbReference>
<keyword evidence="3" id="KW-0238">DNA-binding</keyword>
<dbReference type="Gene3D" id="3.40.190.290">
    <property type="match status" value="1"/>
</dbReference>
<keyword evidence="7" id="KW-1185">Reference proteome</keyword>
<accession>A0A6L8UTV5</accession>
<dbReference type="PROSITE" id="PS50931">
    <property type="entry name" value="HTH_LYSR"/>
    <property type="match status" value="1"/>
</dbReference>
<dbReference type="PRINTS" id="PR00039">
    <property type="entry name" value="HTHLYSR"/>
</dbReference>
<name>A0A6L8UTV5_9BACL</name>
<evidence type="ECO:0000256" key="1">
    <source>
        <dbReference type="ARBA" id="ARBA00009437"/>
    </source>
</evidence>
<dbReference type="SUPFAM" id="SSF53850">
    <property type="entry name" value="Periplasmic binding protein-like II"/>
    <property type="match status" value="1"/>
</dbReference>
<dbReference type="InterPro" id="IPR005119">
    <property type="entry name" value="LysR_subst-bd"/>
</dbReference>
<dbReference type="SUPFAM" id="SSF46785">
    <property type="entry name" value="Winged helix' DNA-binding domain"/>
    <property type="match status" value="1"/>
</dbReference>
<feature type="domain" description="HTH lysR-type" evidence="5">
    <location>
        <begin position="15"/>
        <end position="72"/>
    </location>
</feature>
<comment type="caution">
    <text evidence="6">The sequence shown here is derived from an EMBL/GenBank/DDBJ whole genome shotgun (WGS) entry which is preliminary data.</text>
</comment>
<dbReference type="GO" id="GO:0032993">
    <property type="term" value="C:protein-DNA complex"/>
    <property type="evidence" value="ECO:0007669"/>
    <property type="project" value="TreeGrafter"/>
</dbReference>
<dbReference type="GO" id="GO:0003677">
    <property type="term" value="F:DNA binding"/>
    <property type="evidence" value="ECO:0007669"/>
    <property type="project" value="UniProtKB-KW"/>
</dbReference>
<dbReference type="Pfam" id="PF03466">
    <property type="entry name" value="LysR_substrate"/>
    <property type="match status" value="1"/>
</dbReference>
<evidence type="ECO:0000256" key="2">
    <source>
        <dbReference type="ARBA" id="ARBA00023015"/>
    </source>
</evidence>
<gene>
    <name evidence="6" type="ORF">GQF01_00315</name>
</gene>
<organism evidence="6 7">
    <name type="scientific">Paenibacillus silvestris</name>
    <dbReference type="NCBI Taxonomy" id="2606219"/>
    <lineage>
        <taxon>Bacteria</taxon>
        <taxon>Bacillati</taxon>
        <taxon>Bacillota</taxon>
        <taxon>Bacilli</taxon>
        <taxon>Bacillales</taxon>
        <taxon>Paenibacillaceae</taxon>
        <taxon>Paenibacillus</taxon>
    </lineage>
</organism>
<evidence type="ECO:0000313" key="6">
    <source>
        <dbReference type="EMBL" id="MZQ80599.1"/>
    </source>
</evidence>
<dbReference type="PANTHER" id="PTHR30346:SF28">
    <property type="entry name" value="HTH-TYPE TRANSCRIPTIONAL REGULATOR CYNR"/>
    <property type="match status" value="1"/>
</dbReference>
<evidence type="ECO:0000313" key="7">
    <source>
        <dbReference type="Proteomes" id="UP000481087"/>
    </source>
</evidence>
<sequence length="313" mass="34752">MIYLYLGKLGDLGDMEFRQLAYFVEVARLNNLTRAAERLKVAQPALSQQIKNLERELGVRLFNRSARGVTLTEAGKIFFIGAEKTLAEAERAKDSAKGFNNQPTGKVTVGALESVVQTRLPRMLATFGIEFPGIKVFIRENTTRSLLEALKKGELDLALAHERDDKYFPQLEDSNPPSGICAKSLYIDELVLAVAKGHPLEKHKAVSIRELREESFVSFKEGSRLRSLIYAACIREGFEPSITYECASPRILVAEGLGISILPRLMAETPGPSISIIPLDPPLSRSVAIFSFEGRYLTPAADIFLRYAEKYLG</sequence>
<evidence type="ECO:0000256" key="4">
    <source>
        <dbReference type="ARBA" id="ARBA00023163"/>
    </source>
</evidence>
<dbReference type="InterPro" id="IPR036390">
    <property type="entry name" value="WH_DNA-bd_sf"/>
</dbReference>
<proteinExistence type="inferred from homology"/>
<evidence type="ECO:0000256" key="3">
    <source>
        <dbReference type="ARBA" id="ARBA00023125"/>
    </source>
</evidence>
<comment type="similarity">
    <text evidence="1">Belongs to the LysR transcriptional regulatory family.</text>
</comment>